<dbReference type="AlphaFoldDB" id="A0A4S8L1F5"/>
<organism evidence="2 3">
    <name type="scientific">Dendrothele bispora (strain CBS 962.96)</name>
    <dbReference type="NCBI Taxonomy" id="1314807"/>
    <lineage>
        <taxon>Eukaryota</taxon>
        <taxon>Fungi</taxon>
        <taxon>Dikarya</taxon>
        <taxon>Basidiomycota</taxon>
        <taxon>Agaricomycotina</taxon>
        <taxon>Agaricomycetes</taxon>
        <taxon>Agaricomycetidae</taxon>
        <taxon>Agaricales</taxon>
        <taxon>Agaricales incertae sedis</taxon>
        <taxon>Dendrothele</taxon>
    </lineage>
</organism>
<reference evidence="2 3" key="1">
    <citation type="journal article" date="2019" name="Nat. Ecol. Evol.">
        <title>Megaphylogeny resolves global patterns of mushroom evolution.</title>
        <authorList>
            <person name="Varga T."/>
            <person name="Krizsan K."/>
            <person name="Foldi C."/>
            <person name="Dima B."/>
            <person name="Sanchez-Garcia M."/>
            <person name="Sanchez-Ramirez S."/>
            <person name="Szollosi G.J."/>
            <person name="Szarkandi J.G."/>
            <person name="Papp V."/>
            <person name="Albert L."/>
            <person name="Andreopoulos W."/>
            <person name="Angelini C."/>
            <person name="Antonin V."/>
            <person name="Barry K.W."/>
            <person name="Bougher N.L."/>
            <person name="Buchanan P."/>
            <person name="Buyck B."/>
            <person name="Bense V."/>
            <person name="Catcheside P."/>
            <person name="Chovatia M."/>
            <person name="Cooper J."/>
            <person name="Damon W."/>
            <person name="Desjardin D."/>
            <person name="Finy P."/>
            <person name="Geml J."/>
            <person name="Haridas S."/>
            <person name="Hughes K."/>
            <person name="Justo A."/>
            <person name="Karasinski D."/>
            <person name="Kautmanova I."/>
            <person name="Kiss B."/>
            <person name="Kocsube S."/>
            <person name="Kotiranta H."/>
            <person name="LaButti K.M."/>
            <person name="Lechner B.E."/>
            <person name="Liimatainen K."/>
            <person name="Lipzen A."/>
            <person name="Lukacs Z."/>
            <person name="Mihaltcheva S."/>
            <person name="Morgado L.N."/>
            <person name="Niskanen T."/>
            <person name="Noordeloos M.E."/>
            <person name="Ohm R.A."/>
            <person name="Ortiz-Santana B."/>
            <person name="Ovrebo C."/>
            <person name="Racz N."/>
            <person name="Riley R."/>
            <person name="Savchenko A."/>
            <person name="Shiryaev A."/>
            <person name="Soop K."/>
            <person name="Spirin V."/>
            <person name="Szebenyi C."/>
            <person name="Tomsovsky M."/>
            <person name="Tulloss R.E."/>
            <person name="Uehling J."/>
            <person name="Grigoriev I.V."/>
            <person name="Vagvolgyi C."/>
            <person name="Papp T."/>
            <person name="Martin F.M."/>
            <person name="Miettinen O."/>
            <person name="Hibbett D.S."/>
            <person name="Nagy L.G."/>
        </authorList>
    </citation>
    <scope>NUCLEOTIDE SEQUENCE [LARGE SCALE GENOMIC DNA]</scope>
    <source>
        <strain evidence="2 3">CBS 962.96</strain>
    </source>
</reference>
<keyword evidence="3" id="KW-1185">Reference proteome</keyword>
<dbReference type="Pfam" id="PF06985">
    <property type="entry name" value="HET"/>
    <property type="match status" value="1"/>
</dbReference>
<dbReference type="Proteomes" id="UP000297245">
    <property type="component" value="Unassembled WGS sequence"/>
</dbReference>
<gene>
    <name evidence="2" type="ORF">K435DRAFT_692850</name>
</gene>
<evidence type="ECO:0000259" key="1">
    <source>
        <dbReference type="Pfam" id="PF06985"/>
    </source>
</evidence>
<protein>
    <submittedName>
        <fullName evidence="2">HET-domain-containing protein</fullName>
    </submittedName>
</protein>
<feature type="domain" description="Heterokaryon incompatibility" evidence="1">
    <location>
        <begin position="40"/>
        <end position="129"/>
    </location>
</feature>
<proteinExistence type="predicted"/>
<sequence>MFDFIDILPIIDEQTCPQRLIDIHTYQLVFFADRKTLPKYTILSHRWIEGQEVTFQEFLNPTEKTKAKSGYKKIIDACNFTREHGGWKEGYIWIDTCCINKQDQDELSWNIASMAAFYRNATICYAYLFDIESAGPDMFTTLSASSYFTRGWTLQELIIPYQVLFIDRNWHQIGFKMQSNSPQKDLQAMTGLDSFSDEFSYPTPDLYNLLRTLGRRQTFIPED</sequence>
<evidence type="ECO:0000313" key="3">
    <source>
        <dbReference type="Proteomes" id="UP000297245"/>
    </source>
</evidence>
<dbReference type="PANTHER" id="PTHR10622">
    <property type="entry name" value="HET DOMAIN-CONTAINING PROTEIN"/>
    <property type="match status" value="1"/>
</dbReference>
<accession>A0A4S8L1F5</accession>
<dbReference type="PANTHER" id="PTHR10622:SF10">
    <property type="entry name" value="HET DOMAIN-CONTAINING PROTEIN"/>
    <property type="match status" value="1"/>
</dbReference>
<dbReference type="EMBL" id="ML179781">
    <property type="protein sequence ID" value="THU81778.1"/>
    <property type="molecule type" value="Genomic_DNA"/>
</dbReference>
<dbReference type="InterPro" id="IPR010730">
    <property type="entry name" value="HET"/>
</dbReference>
<dbReference type="OrthoDB" id="674604at2759"/>
<name>A0A4S8L1F5_DENBC</name>
<evidence type="ECO:0000313" key="2">
    <source>
        <dbReference type="EMBL" id="THU81778.1"/>
    </source>
</evidence>